<dbReference type="EMBL" id="KZ819850">
    <property type="protein sequence ID" value="PWN51351.1"/>
    <property type="molecule type" value="Genomic_DNA"/>
</dbReference>
<gene>
    <name evidence="1" type="ORF">IE53DRAFT_53109</name>
</gene>
<evidence type="ECO:0000313" key="1">
    <source>
        <dbReference type="EMBL" id="PWN51351.1"/>
    </source>
</evidence>
<protein>
    <submittedName>
        <fullName evidence="1">Uncharacterized protein</fullName>
    </submittedName>
</protein>
<keyword evidence="2" id="KW-1185">Reference proteome</keyword>
<proteinExistence type="predicted"/>
<accession>A0ACD0P009</accession>
<dbReference type="Proteomes" id="UP000245626">
    <property type="component" value="Unassembled WGS sequence"/>
</dbReference>
<organism evidence="1 2">
    <name type="scientific">Violaceomyces palustris</name>
    <dbReference type="NCBI Taxonomy" id="1673888"/>
    <lineage>
        <taxon>Eukaryota</taxon>
        <taxon>Fungi</taxon>
        <taxon>Dikarya</taxon>
        <taxon>Basidiomycota</taxon>
        <taxon>Ustilaginomycotina</taxon>
        <taxon>Ustilaginomycetes</taxon>
        <taxon>Violaceomycetales</taxon>
        <taxon>Violaceomycetaceae</taxon>
        <taxon>Violaceomyces</taxon>
    </lineage>
</organism>
<evidence type="ECO:0000313" key="2">
    <source>
        <dbReference type="Proteomes" id="UP000245626"/>
    </source>
</evidence>
<reference evidence="1 2" key="1">
    <citation type="journal article" date="2018" name="Mol. Biol. Evol.">
        <title>Broad Genomic Sampling Reveals a Smut Pathogenic Ancestry of the Fungal Clade Ustilaginomycotina.</title>
        <authorList>
            <person name="Kijpornyongpan T."/>
            <person name="Mondo S.J."/>
            <person name="Barry K."/>
            <person name="Sandor L."/>
            <person name="Lee J."/>
            <person name="Lipzen A."/>
            <person name="Pangilinan J."/>
            <person name="LaButti K."/>
            <person name="Hainaut M."/>
            <person name="Henrissat B."/>
            <person name="Grigoriev I.V."/>
            <person name="Spatafora J.W."/>
            <person name="Aime M.C."/>
        </authorList>
    </citation>
    <scope>NUCLEOTIDE SEQUENCE [LARGE SCALE GENOMIC DNA]</scope>
    <source>
        <strain evidence="1 2">SA 807</strain>
    </source>
</reference>
<sequence>MITRFHLARFMTRPIPDDFSSIFVWFSFFFFSVPPNSCPRSSLPSYQRAQGGISLPSLSHPPLAPSNLEGEQTETRVCQQTGGVIQLGRRSGTKYRQHGRHECYTDDALQSMKDVCVSALSQR</sequence>
<name>A0ACD0P009_9BASI</name>